<evidence type="ECO:0000256" key="1">
    <source>
        <dbReference type="ARBA" id="ARBA00004141"/>
    </source>
</evidence>
<feature type="transmembrane region" description="Helical" evidence="7">
    <location>
        <begin position="20"/>
        <end position="43"/>
    </location>
</feature>
<evidence type="ECO:0000256" key="6">
    <source>
        <dbReference type="SAM" id="MobiDB-lite"/>
    </source>
</evidence>
<comment type="caution">
    <text evidence="9">The sequence shown here is derived from an EMBL/GenBank/DDBJ whole genome shotgun (WGS) entry which is preliminary data.</text>
</comment>
<dbReference type="OrthoDB" id="5022096at2759"/>
<feature type="transmembrane region" description="Helical" evidence="7">
    <location>
        <begin position="177"/>
        <end position="201"/>
    </location>
</feature>
<keyword evidence="10" id="KW-1185">Reference proteome</keyword>
<dbReference type="AlphaFoldDB" id="A0A8H3I0D0"/>
<keyword evidence="3 7" id="KW-1133">Transmembrane helix</keyword>
<organism evidence="9 10">
    <name type="scientific">Imshaugia aleurites</name>
    <dbReference type="NCBI Taxonomy" id="172621"/>
    <lineage>
        <taxon>Eukaryota</taxon>
        <taxon>Fungi</taxon>
        <taxon>Dikarya</taxon>
        <taxon>Ascomycota</taxon>
        <taxon>Pezizomycotina</taxon>
        <taxon>Lecanoromycetes</taxon>
        <taxon>OSLEUM clade</taxon>
        <taxon>Lecanoromycetidae</taxon>
        <taxon>Lecanorales</taxon>
        <taxon>Lecanorineae</taxon>
        <taxon>Parmeliaceae</taxon>
        <taxon>Imshaugia</taxon>
    </lineage>
</organism>
<gene>
    <name evidence="9" type="ORF">IMSHALPRED_008533</name>
</gene>
<protein>
    <recommendedName>
        <fullName evidence="8">Rhodopsin domain-containing protein</fullName>
    </recommendedName>
</protein>
<evidence type="ECO:0000313" key="9">
    <source>
        <dbReference type="EMBL" id="CAF9910027.1"/>
    </source>
</evidence>
<evidence type="ECO:0000256" key="5">
    <source>
        <dbReference type="ARBA" id="ARBA00038359"/>
    </source>
</evidence>
<dbReference type="InterPro" id="IPR049326">
    <property type="entry name" value="Rhodopsin_dom_fungi"/>
</dbReference>
<evidence type="ECO:0000256" key="3">
    <source>
        <dbReference type="ARBA" id="ARBA00022989"/>
    </source>
</evidence>
<keyword evidence="4 7" id="KW-0472">Membrane</keyword>
<dbReference type="Proteomes" id="UP000664534">
    <property type="component" value="Unassembled WGS sequence"/>
</dbReference>
<dbReference type="PANTHER" id="PTHR33048:SF146">
    <property type="entry name" value="INTEGRAL MEMBRANE PROTEIN"/>
    <property type="match status" value="1"/>
</dbReference>
<comment type="similarity">
    <text evidence="5">Belongs to the SAT4 family.</text>
</comment>
<evidence type="ECO:0000256" key="7">
    <source>
        <dbReference type="SAM" id="Phobius"/>
    </source>
</evidence>
<comment type="subcellular location">
    <subcellularLocation>
        <location evidence="1">Membrane</location>
        <topology evidence="1">Multi-pass membrane protein</topology>
    </subcellularLocation>
</comment>
<feature type="transmembrane region" description="Helical" evidence="7">
    <location>
        <begin position="97"/>
        <end position="119"/>
    </location>
</feature>
<feature type="transmembrane region" description="Helical" evidence="7">
    <location>
        <begin position="213"/>
        <end position="233"/>
    </location>
</feature>
<name>A0A8H3I0D0_9LECA</name>
<evidence type="ECO:0000259" key="8">
    <source>
        <dbReference type="Pfam" id="PF20684"/>
    </source>
</evidence>
<feature type="transmembrane region" description="Helical" evidence="7">
    <location>
        <begin position="55"/>
        <end position="77"/>
    </location>
</feature>
<dbReference type="PANTHER" id="PTHR33048">
    <property type="entry name" value="PTH11-LIKE INTEGRAL MEMBRANE PROTEIN (AFU_ORTHOLOGUE AFUA_5G11245)"/>
    <property type="match status" value="1"/>
</dbReference>
<evidence type="ECO:0000313" key="10">
    <source>
        <dbReference type="Proteomes" id="UP000664534"/>
    </source>
</evidence>
<dbReference type="InterPro" id="IPR052337">
    <property type="entry name" value="SAT4-like"/>
</dbReference>
<feature type="domain" description="Rhodopsin" evidence="8">
    <location>
        <begin position="36"/>
        <end position="272"/>
    </location>
</feature>
<feature type="region of interest" description="Disordered" evidence="6">
    <location>
        <begin position="294"/>
        <end position="319"/>
    </location>
</feature>
<reference evidence="9" key="1">
    <citation type="submission" date="2021-03" db="EMBL/GenBank/DDBJ databases">
        <authorList>
            <person name="Tagirdzhanova G."/>
        </authorList>
    </citation>
    <scope>NUCLEOTIDE SEQUENCE</scope>
</reference>
<evidence type="ECO:0000256" key="4">
    <source>
        <dbReference type="ARBA" id="ARBA00023136"/>
    </source>
</evidence>
<sequence length="404" mass="44604">MSDSGTSLHNQVDNRGGGLIATTVIVSFLASTTVALRLATRIWIVRSVGWDDYTILFAAFGIIISSALVIVEVHYGFGRHKVDLTHWQYIEFMKYSYGEWIQTFQTLMFNKISICFFLLRIPVEKHLIRPIQGATVALIVSNIILTLLWIFQCNPIASAWNKQTPGSCFTDGQLQRIIISQALISIISDFMLALFPIVLLWKVQIAPRIKAGLCALMALGLITAACCIVRTVLNWQNVNSDPTWESIDNWYWRSWEVCIGIVAACIPALRPGYKTVSAGIRSYLSHRSSRKSSDFALVESPDPSRTPANRKANAQHNARPRAAYDPALGAAAHAVSAEADRAQEYGAGEDGFAMNYLPGDMKTADQGIKKTTRIDVAGRSADASQRSLDLGDVERGGFGNRDFL</sequence>
<accession>A0A8H3I0D0</accession>
<evidence type="ECO:0000256" key="2">
    <source>
        <dbReference type="ARBA" id="ARBA00022692"/>
    </source>
</evidence>
<feature type="region of interest" description="Disordered" evidence="6">
    <location>
        <begin position="379"/>
        <end position="404"/>
    </location>
</feature>
<dbReference type="GO" id="GO:0016020">
    <property type="term" value="C:membrane"/>
    <property type="evidence" value="ECO:0007669"/>
    <property type="project" value="UniProtKB-SubCell"/>
</dbReference>
<feature type="transmembrane region" description="Helical" evidence="7">
    <location>
        <begin position="131"/>
        <end position="151"/>
    </location>
</feature>
<keyword evidence="2 7" id="KW-0812">Transmembrane</keyword>
<proteinExistence type="inferred from homology"/>
<dbReference type="Pfam" id="PF20684">
    <property type="entry name" value="Fung_rhodopsin"/>
    <property type="match status" value="1"/>
</dbReference>
<dbReference type="EMBL" id="CAJPDT010000006">
    <property type="protein sequence ID" value="CAF9910027.1"/>
    <property type="molecule type" value="Genomic_DNA"/>
</dbReference>